<feature type="transmembrane region" description="Helical" evidence="1">
    <location>
        <begin position="20"/>
        <end position="43"/>
    </location>
</feature>
<feature type="transmembrane region" description="Helical" evidence="1">
    <location>
        <begin position="49"/>
        <end position="67"/>
    </location>
</feature>
<comment type="caution">
    <text evidence="2">The sequence shown here is derived from an EMBL/GenBank/DDBJ whole genome shotgun (WGS) entry which is preliminary data.</text>
</comment>
<keyword evidence="1" id="KW-0812">Transmembrane</keyword>
<evidence type="ECO:0000313" key="2">
    <source>
        <dbReference type="EMBL" id="KAK7352411.1"/>
    </source>
</evidence>
<sequence>MGAGAAKLILSHGDLQRTGYTLPALLLSGLLRIVHFLWLAFYGHLPTNSFRPFWHVLIVVCWILWNARKKAIFEDMAGNKYDPNSTLTFQPACAEHINHVTTSKKSGNNPSKIWSNSTLIRAPLEGLYVTIVEIVSHALLEVAGLQRFLEQSFLPYIMVSNKCGIMGFIL</sequence>
<accession>A0AAN9MD76</accession>
<reference evidence="2 3" key="1">
    <citation type="submission" date="2024-01" db="EMBL/GenBank/DDBJ databases">
        <title>The genomes of 5 underutilized Papilionoideae crops provide insights into root nodulation and disease resistanc.</title>
        <authorList>
            <person name="Jiang F."/>
        </authorList>
    </citation>
    <scope>NUCLEOTIDE SEQUENCE [LARGE SCALE GENOMIC DNA]</scope>
    <source>
        <strain evidence="2">JINMINGXINNONG_FW02</strain>
        <tissue evidence="2">Leaves</tissue>
    </source>
</reference>
<organism evidence="2 3">
    <name type="scientific">Phaseolus coccineus</name>
    <name type="common">Scarlet runner bean</name>
    <name type="synonym">Phaseolus multiflorus</name>
    <dbReference type="NCBI Taxonomy" id="3886"/>
    <lineage>
        <taxon>Eukaryota</taxon>
        <taxon>Viridiplantae</taxon>
        <taxon>Streptophyta</taxon>
        <taxon>Embryophyta</taxon>
        <taxon>Tracheophyta</taxon>
        <taxon>Spermatophyta</taxon>
        <taxon>Magnoliopsida</taxon>
        <taxon>eudicotyledons</taxon>
        <taxon>Gunneridae</taxon>
        <taxon>Pentapetalae</taxon>
        <taxon>rosids</taxon>
        <taxon>fabids</taxon>
        <taxon>Fabales</taxon>
        <taxon>Fabaceae</taxon>
        <taxon>Papilionoideae</taxon>
        <taxon>50 kb inversion clade</taxon>
        <taxon>NPAAA clade</taxon>
        <taxon>indigoferoid/millettioid clade</taxon>
        <taxon>Phaseoleae</taxon>
        <taxon>Phaseolus</taxon>
    </lineage>
</organism>
<dbReference type="Proteomes" id="UP001374584">
    <property type="component" value="Unassembled WGS sequence"/>
</dbReference>
<dbReference type="EMBL" id="JAYMYR010000007">
    <property type="protein sequence ID" value="KAK7352411.1"/>
    <property type="molecule type" value="Genomic_DNA"/>
</dbReference>
<keyword evidence="1" id="KW-0472">Membrane</keyword>
<dbReference type="AlphaFoldDB" id="A0AAN9MD76"/>
<evidence type="ECO:0000256" key="1">
    <source>
        <dbReference type="SAM" id="Phobius"/>
    </source>
</evidence>
<evidence type="ECO:0000313" key="3">
    <source>
        <dbReference type="Proteomes" id="UP001374584"/>
    </source>
</evidence>
<gene>
    <name evidence="2" type="ORF">VNO80_17832</name>
</gene>
<keyword evidence="3" id="KW-1185">Reference proteome</keyword>
<keyword evidence="1" id="KW-1133">Transmembrane helix</keyword>
<proteinExistence type="predicted"/>
<protein>
    <submittedName>
        <fullName evidence="2">Uncharacterized protein</fullName>
    </submittedName>
</protein>
<name>A0AAN9MD76_PHACN</name>